<sequence length="210" mass="21917">MNLLSAAKYPTRLLLVTNRSPSTATGIPAYGYSGDAYSESLAPRCSAASGSGQRAPVCPRGAGAWRSQWWCTAVPPCTRGLNTGARRGPRRASRLAPGNRGRRARAATRAAGRNTRRHSENSPLPAPPPSAETSHSPGHHHLPARPPSPPPLLFSPASYLAPSPSYCPVLPVPAQPAGLGYLAARSPSTASARGSGASARAGRRDRFCLI</sequence>
<reference evidence="2" key="1">
    <citation type="submission" date="2018-04" db="EMBL/GenBank/DDBJ databases">
        <title>WGS assembly of Panicum hallii.</title>
        <authorList>
            <person name="Lovell J."/>
            <person name="Jenkins J."/>
            <person name="Lowry D."/>
            <person name="Mamidi S."/>
            <person name="Sreedasyam A."/>
            <person name="Weng X."/>
            <person name="Barry K."/>
            <person name="Bonette J."/>
            <person name="Campitelli B."/>
            <person name="Daum C."/>
            <person name="Gordon S."/>
            <person name="Gould B."/>
            <person name="Lipzen A."/>
            <person name="Macqueen A."/>
            <person name="Palacio-Mejia J."/>
            <person name="Plott C."/>
            <person name="Shakirov E."/>
            <person name="Shu S."/>
            <person name="Yoshinaga Y."/>
            <person name="Zane M."/>
            <person name="Rokhsar D."/>
            <person name="Grimwood J."/>
            <person name="Schmutz J."/>
            <person name="Juenger T."/>
        </authorList>
    </citation>
    <scope>NUCLEOTIDE SEQUENCE [LARGE SCALE GENOMIC DNA]</scope>
    <source>
        <strain evidence="2">FIL2</strain>
    </source>
</reference>
<organism evidence="2">
    <name type="scientific">Panicum hallii</name>
    <dbReference type="NCBI Taxonomy" id="206008"/>
    <lineage>
        <taxon>Eukaryota</taxon>
        <taxon>Viridiplantae</taxon>
        <taxon>Streptophyta</taxon>
        <taxon>Embryophyta</taxon>
        <taxon>Tracheophyta</taxon>
        <taxon>Spermatophyta</taxon>
        <taxon>Magnoliopsida</taxon>
        <taxon>Liliopsida</taxon>
        <taxon>Poales</taxon>
        <taxon>Poaceae</taxon>
        <taxon>PACMAD clade</taxon>
        <taxon>Panicoideae</taxon>
        <taxon>Panicodae</taxon>
        <taxon>Paniceae</taxon>
        <taxon>Panicinae</taxon>
        <taxon>Panicum</taxon>
        <taxon>Panicum sect. Panicum</taxon>
    </lineage>
</organism>
<name>A0A2T8KSH2_9POAL</name>
<evidence type="ECO:0000256" key="1">
    <source>
        <dbReference type="SAM" id="MobiDB-lite"/>
    </source>
</evidence>
<dbReference type="AlphaFoldDB" id="A0A2T8KSH2"/>
<dbReference type="Proteomes" id="UP000243499">
    <property type="component" value="Chromosome 2"/>
</dbReference>
<dbReference type="Gramene" id="PVH65118">
    <property type="protein sequence ID" value="PVH65118"/>
    <property type="gene ID" value="PAHAL_2G427700"/>
</dbReference>
<dbReference type="EMBL" id="CM008047">
    <property type="protein sequence ID" value="PVH65118.1"/>
    <property type="molecule type" value="Genomic_DNA"/>
</dbReference>
<feature type="region of interest" description="Disordered" evidence="1">
    <location>
        <begin position="80"/>
        <end position="150"/>
    </location>
</feature>
<evidence type="ECO:0000313" key="2">
    <source>
        <dbReference type="EMBL" id="PVH65118.1"/>
    </source>
</evidence>
<proteinExistence type="predicted"/>
<accession>A0A2T8KSH2</accession>
<gene>
    <name evidence="2" type="ORF">PAHAL_2G427700</name>
</gene>
<protein>
    <submittedName>
        <fullName evidence="2">Uncharacterized protein</fullName>
    </submittedName>
</protein>